<evidence type="ECO:0000313" key="2">
    <source>
        <dbReference type="Proteomes" id="UP000070054"/>
    </source>
</evidence>
<gene>
    <name evidence="1" type="ORF">CNYM01_12063</name>
</gene>
<evidence type="ECO:0008006" key="3">
    <source>
        <dbReference type="Google" id="ProtNLM"/>
    </source>
</evidence>
<dbReference type="EMBL" id="JEMN01001292">
    <property type="protein sequence ID" value="KXH41305.1"/>
    <property type="molecule type" value="Genomic_DNA"/>
</dbReference>
<proteinExistence type="predicted"/>
<protein>
    <recommendedName>
        <fullName evidence="3">SnoaL-like domain-containing protein</fullName>
    </recommendedName>
</protein>
<dbReference type="OrthoDB" id="4846923at2759"/>
<accession>A0A135SZL6</accession>
<reference evidence="1 2" key="1">
    <citation type="submission" date="2014-02" db="EMBL/GenBank/DDBJ databases">
        <title>The genome sequence of Colletotrichum nymphaeae SA-01.</title>
        <authorList>
            <person name="Baroncelli R."/>
            <person name="Thon M.R."/>
        </authorList>
    </citation>
    <scope>NUCLEOTIDE SEQUENCE [LARGE SCALE GENOMIC DNA]</scope>
    <source>
        <strain evidence="1 2">SA-01</strain>
    </source>
</reference>
<comment type="caution">
    <text evidence="1">The sequence shown here is derived from an EMBL/GenBank/DDBJ whole genome shotgun (WGS) entry which is preliminary data.</text>
</comment>
<dbReference type="AlphaFoldDB" id="A0A135SZL6"/>
<name>A0A135SZL6_9PEZI</name>
<sequence length="160" mass="18590">MNNYNPHTSDTVDMIRWIQEMKGESSDRPFRDMQEKLADELMTALEENDMEDVAELCAPNVRLIGSLEDHGQIFEGLDEIRGYCKQYDGHAYELTTIVDRYRVTRIIEFHAKNRSQLTAIILDMNDDCKFVRIEIRPLGPNKPAELNKPSVIPFWIDNSL</sequence>
<organism evidence="1 2">
    <name type="scientific">Colletotrichum nymphaeae SA-01</name>
    <dbReference type="NCBI Taxonomy" id="1460502"/>
    <lineage>
        <taxon>Eukaryota</taxon>
        <taxon>Fungi</taxon>
        <taxon>Dikarya</taxon>
        <taxon>Ascomycota</taxon>
        <taxon>Pezizomycotina</taxon>
        <taxon>Sordariomycetes</taxon>
        <taxon>Hypocreomycetidae</taxon>
        <taxon>Glomerellales</taxon>
        <taxon>Glomerellaceae</taxon>
        <taxon>Colletotrichum</taxon>
        <taxon>Colletotrichum acutatum species complex</taxon>
    </lineage>
</organism>
<keyword evidence="2" id="KW-1185">Reference proteome</keyword>
<dbReference type="Gene3D" id="3.10.450.50">
    <property type="match status" value="1"/>
</dbReference>
<dbReference type="InterPro" id="IPR032710">
    <property type="entry name" value="NTF2-like_dom_sf"/>
</dbReference>
<evidence type="ECO:0000313" key="1">
    <source>
        <dbReference type="EMBL" id="KXH41305.1"/>
    </source>
</evidence>
<dbReference type="SUPFAM" id="SSF54427">
    <property type="entry name" value="NTF2-like"/>
    <property type="match status" value="1"/>
</dbReference>
<dbReference type="Proteomes" id="UP000070054">
    <property type="component" value="Unassembled WGS sequence"/>
</dbReference>